<dbReference type="InterPro" id="IPR001387">
    <property type="entry name" value="Cro/C1-type_HTH"/>
</dbReference>
<dbReference type="RefSeq" id="WP_344972543.1">
    <property type="nucleotide sequence ID" value="NZ_BAABDD010000014.1"/>
</dbReference>
<dbReference type="PROSITE" id="PS50943">
    <property type="entry name" value="HTH_CROC1"/>
    <property type="match status" value="1"/>
</dbReference>
<comment type="caution">
    <text evidence="2">The sequence shown here is derived from an EMBL/GenBank/DDBJ whole genome shotgun (WGS) entry which is preliminary data.</text>
</comment>
<dbReference type="CDD" id="cd00093">
    <property type="entry name" value="HTH_XRE"/>
    <property type="match status" value="1"/>
</dbReference>
<dbReference type="EMBL" id="BAABDD010000014">
    <property type="protein sequence ID" value="GAA3750249.1"/>
    <property type="molecule type" value="Genomic_DNA"/>
</dbReference>
<dbReference type="SMART" id="SM00530">
    <property type="entry name" value="HTH_XRE"/>
    <property type="match status" value="1"/>
</dbReference>
<proteinExistence type="predicted"/>
<dbReference type="Pfam" id="PF13560">
    <property type="entry name" value="HTH_31"/>
    <property type="match status" value="1"/>
</dbReference>
<protein>
    <submittedName>
        <fullName evidence="2">Helix-turn-helix transcriptional regulator</fullName>
    </submittedName>
</protein>
<feature type="domain" description="HTH cro/C1-type" evidence="1">
    <location>
        <begin position="16"/>
        <end position="69"/>
    </location>
</feature>
<dbReference type="InterPro" id="IPR043917">
    <property type="entry name" value="DUF5753"/>
</dbReference>
<evidence type="ECO:0000313" key="2">
    <source>
        <dbReference type="EMBL" id="GAA3750249.1"/>
    </source>
</evidence>
<dbReference type="InterPro" id="IPR010982">
    <property type="entry name" value="Lambda_DNA-bd_dom_sf"/>
</dbReference>
<evidence type="ECO:0000259" key="1">
    <source>
        <dbReference type="PROSITE" id="PS50943"/>
    </source>
</evidence>
<keyword evidence="3" id="KW-1185">Reference proteome</keyword>
<dbReference type="Proteomes" id="UP001500908">
    <property type="component" value="Unassembled WGS sequence"/>
</dbReference>
<dbReference type="Pfam" id="PF19054">
    <property type="entry name" value="DUF5753"/>
    <property type="match status" value="1"/>
</dbReference>
<evidence type="ECO:0000313" key="3">
    <source>
        <dbReference type="Proteomes" id="UP001500908"/>
    </source>
</evidence>
<sequence>MPKKVKPQWVGFGRELRRWREQQGFTQGQLGDRVSISYGLVSAFERGTQAPKLDYVERIDQALSSGGALVRLWHAANKGNGLASWFRGLASLIQQASELREYNPMLIPGLLQTNDYARTILRAGQPGDTDDEIEEQVAARMSRQSILSSERPPHLVEILDEAVLRRPVGGREIMAQQLKRLLDAISGSRLTLQVIPLSTEHHPGLSEAFSLVAVPERGEALYMETRMSATAVDEPEVVAAYNRHFGDLRGAALPPAASRELIESIRGEFQ</sequence>
<accession>A0ABP7FXF5</accession>
<name>A0ABP7FXF5_9ACTN</name>
<organism evidence="2 3">
    <name type="scientific">Salinactinospora qingdaonensis</name>
    <dbReference type="NCBI Taxonomy" id="702744"/>
    <lineage>
        <taxon>Bacteria</taxon>
        <taxon>Bacillati</taxon>
        <taxon>Actinomycetota</taxon>
        <taxon>Actinomycetes</taxon>
        <taxon>Streptosporangiales</taxon>
        <taxon>Nocardiopsidaceae</taxon>
        <taxon>Salinactinospora</taxon>
    </lineage>
</organism>
<gene>
    <name evidence="2" type="ORF">GCM10022402_31800</name>
</gene>
<dbReference type="SUPFAM" id="SSF47413">
    <property type="entry name" value="lambda repressor-like DNA-binding domains"/>
    <property type="match status" value="1"/>
</dbReference>
<dbReference type="Gene3D" id="1.10.260.40">
    <property type="entry name" value="lambda repressor-like DNA-binding domains"/>
    <property type="match status" value="1"/>
</dbReference>
<reference evidence="3" key="1">
    <citation type="journal article" date="2019" name="Int. J. Syst. Evol. Microbiol.">
        <title>The Global Catalogue of Microorganisms (GCM) 10K type strain sequencing project: providing services to taxonomists for standard genome sequencing and annotation.</title>
        <authorList>
            <consortium name="The Broad Institute Genomics Platform"/>
            <consortium name="The Broad Institute Genome Sequencing Center for Infectious Disease"/>
            <person name="Wu L."/>
            <person name="Ma J."/>
        </authorList>
    </citation>
    <scope>NUCLEOTIDE SEQUENCE [LARGE SCALE GENOMIC DNA]</scope>
    <source>
        <strain evidence="3">JCM 17137</strain>
    </source>
</reference>